<dbReference type="RefSeq" id="WP_096600061.1">
    <property type="nucleotide sequence ID" value="NZ_OBEN01000001.1"/>
</dbReference>
<dbReference type="NCBIfam" id="NF011080">
    <property type="entry name" value="PRK14508.1-3"/>
    <property type="match status" value="1"/>
</dbReference>
<evidence type="ECO:0000256" key="5">
    <source>
        <dbReference type="ARBA" id="ARBA00022676"/>
    </source>
</evidence>
<proteinExistence type="inferred from homology"/>
<keyword evidence="7 10" id="KW-0119">Carbohydrate metabolism</keyword>
<comment type="catalytic activity">
    <reaction evidence="1 10">
        <text>Transfers a segment of a (1-&gt;4)-alpha-D-glucan to a new position in an acceptor, which may be glucose or a (1-&gt;4)-alpha-D-glucan.</text>
        <dbReference type="EC" id="2.4.1.25"/>
    </reaction>
</comment>
<accession>A0A285NNS2</accession>
<comment type="similarity">
    <text evidence="2 10">Belongs to the disproportionating enzyme family.</text>
</comment>
<keyword evidence="12" id="KW-1185">Reference proteome</keyword>
<dbReference type="InterPro" id="IPR017853">
    <property type="entry name" value="GH"/>
</dbReference>
<evidence type="ECO:0000256" key="2">
    <source>
        <dbReference type="ARBA" id="ARBA00005684"/>
    </source>
</evidence>
<dbReference type="Proteomes" id="UP000218627">
    <property type="component" value="Unassembled WGS sequence"/>
</dbReference>
<dbReference type="EC" id="2.4.1.25" evidence="3 10"/>
<dbReference type="GO" id="GO:0004134">
    <property type="term" value="F:4-alpha-glucanotransferase activity"/>
    <property type="evidence" value="ECO:0007669"/>
    <property type="project" value="UniProtKB-EC"/>
</dbReference>
<dbReference type="OrthoDB" id="9811841at2"/>
<dbReference type="SUPFAM" id="SSF51445">
    <property type="entry name" value="(Trans)glycosidases"/>
    <property type="match status" value="1"/>
</dbReference>
<evidence type="ECO:0000256" key="4">
    <source>
        <dbReference type="ARBA" id="ARBA00020295"/>
    </source>
</evidence>
<name>A0A285NNS2_9AQUI</name>
<dbReference type="Gene3D" id="3.20.20.80">
    <property type="entry name" value="Glycosidases"/>
    <property type="match status" value="1"/>
</dbReference>
<evidence type="ECO:0000256" key="1">
    <source>
        <dbReference type="ARBA" id="ARBA00000439"/>
    </source>
</evidence>
<dbReference type="Pfam" id="PF02446">
    <property type="entry name" value="Glyco_hydro_77"/>
    <property type="match status" value="1"/>
</dbReference>
<reference evidence="12" key="1">
    <citation type="submission" date="2017-09" db="EMBL/GenBank/DDBJ databases">
        <authorList>
            <person name="Varghese N."/>
            <person name="Submissions S."/>
        </authorList>
    </citation>
    <scope>NUCLEOTIDE SEQUENCE [LARGE SCALE GENOMIC DNA]</scope>
    <source>
        <strain evidence="12">DSM 2913</strain>
    </source>
</reference>
<evidence type="ECO:0000256" key="3">
    <source>
        <dbReference type="ARBA" id="ARBA00012560"/>
    </source>
</evidence>
<keyword evidence="6 10" id="KW-0808">Transferase</keyword>
<dbReference type="PANTHER" id="PTHR32438">
    <property type="entry name" value="4-ALPHA-GLUCANOTRANSFERASE DPE1, CHLOROPLASTIC/AMYLOPLASTIC"/>
    <property type="match status" value="1"/>
</dbReference>
<evidence type="ECO:0000256" key="10">
    <source>
        <dbReference type="RuleBase" id="RU361207"/>
    </source>
</evidence>
<evidence type="ECO:0000256" key="6">
    <source>
        <dbReference type="ARBA" id="ARBA00022679"/>
    </source>
</evidence>
<sequence>MRVAGILLHITSLPSPFGVGDLGPNAYKFVDFLYASGQKLWQVLPLNPTCVEYGNSPYYSISLFAGNPLLISPELLCKDGLLSEKDLEGYQVQRDKVDYPTAWAIKESLLEKAYRNFSENEEYRSFVEENAYWLEDYCRFKALRDKYKKPWNAWESESTEGLEDKVKKEKFLQFVFFKQWKALKAYANSKGIKIMGDLPIYPAFDSSDVWSNRHLFKLDENNNPYVVAGVPPDYFSKEGQLWGNPVYNWERLKEEGFSWWIKRIRHNLGLFDLLRLDHFRGFVAYYEVPASEKTAVRGRWVSAPAEEFFTKLKEEFPDFPFVAEDLGLITPDVEEMRDRFSFPGMKVLVFAFESENHPYMPHNYDKNSFVYTSTHDTMPVKGWYLQELNYASKERLFRYLGRELSEEDVSYALIRLAYMSVSKACVIPMQDLLNLGQDARMNTPGRKEGNWEWRLKCLPDESLSVRLKELCLTYGR</sequence>
<evidence type="ECO:0000256" key="8">
    <source>
        <dbReference type="ARBA" id="ARBA00031423"/>
    </source>
</evidence>
<dbReference type="InterPro" id="IPR003385">
    <property type="entry name" value="Glyco_hydro_77"/>
</dbReference>
<organism evidence="11 12">
    <name type="scientific">Hydrogenobacter hydrogenophilus</name>
    <dbReference type="NCBI Taxonomy" id="35835"/>
    <lineage>
        <taxon>Bacteria</taxon>
        <taxon>Pseudomonadati</taxon>
        <taxon>Aquificota</taxon>
        <taxon>Aquificia</taxon>
        <taxon>Aquificales</taxon>
        <taxon>Aquificaceae</taxon>
        <taxon>Hydrogenobacter</taxon>
    </lineage>
</organism>
<dbReference type="NCBIfam" id="TIGR00217">
    <property type="entry name" value="malQ"/>
    <property type="match status" value="1"/>
</dbReference>
<keyword evidence="5 10" id="KW-0328">Glycosyltransferase</keyword>
<evidence type="ECO:0000256" key="9">
    <source>
        <dbReference type="ARBA" id="ARBA00031501"/>
    </source>
</evidence>
<dbReference type="EMBL" id="OBEN01000001">
    <property type="protein sequence ID" value="SNZ11099.1"/>
    <property type="molecule type" value="Genomic_DNA"/>
</dbReference>
<gene>
    <name evidence="11" type="ORF">SAMN06265353_0138</name>
</gene>
<dbReference type="AlphaFoldDB" id="A0A285NNS2"/>
<evidence type="ECO:0000313" key="11">
    <source>
        <dbReference type="EMBL" id="SNZ11099.1"/>
    </source>
</evidence>
<evidence type="ECO:0000256" key="7">
    <source>
        <dbReference type="ARBA" id="ARBA00023277"/>
    </source>
</evidence>
<evidence type="ECO:0000313" key="12">
    <source>
        <dbReference type="Proteomes" id="UP000218627"/>
    </source>
</evidence>
<dbReference type="PANTHER" id="PTHR32438:SF5">
    <property type="entry name" value="4-ALPHA-GLUCANOTRANSFERASE DPE1, CHLOROPLASTIC_AMYLOPLASTIC"/>
    <property type="match status" value="1"/>
</dbReference>
<protein>
    <recommendedName>
        <fullName evidence="4 10">4-alpha-glucanotransferase</fullName>
        <ecNumber evidence="3 10">2.4.1.25</ecNumber>
    </recommendedName>
    <alternativeName>
        <fullName evidence="8 10">Amylomaltase</fullName>
    </alternativeName>
    <alternativeName>
        <fullName evidence="9 10">Disproportionating enzyme</fullName>
    </alternativeName>
</protein>
<dbReference type="GO" id="GO:0005975">
    <property type="term" value="P:carbohydrate metabolic process"/>
    <property type="evidence" value="ECO:0007669"/>
    <property type="project" value="InterPro"/>
</dbReference>